<proteinExistence type="predicted"/>
<dbReference type="PROSITE" id="PS50893">
    <property type="entry name" value="ABC_TRANSPORTER_2"/>
    <property type="match status" value="1"/>
</dbReference>
<dbReference type="GO" id="GO:0005304">
    <property type="term" value="F:L-valine transmembrane transporter activity"/>
    <property type="evidence" value="ECO:0007669"/>
    <property type="project" value="TreeGrafter"/>
</dbReference>
<feature type="domain" description="ABC transporter" evidence="4">
    <location>
        <begin position="5"/>
        <end position="239"/>
    </location>
</feature>
<dbReference type="PANTHER" id="PTHR45772">
    <property type="entry name" value="CONSERVED COMPONENT OF ABC TRANSPORTER FOR NATURAL AMINO ACIDS-RELATED"/>
    <property type="match status" value="1"/>
</dbReference>
<dbReference type="InterPro" id="IPR003593">
    <property type="entry name" value="AAA+_ATPase"/>
</dbReference>
<evidence type="ECO:0000313" key="6">
    <source>
        <dbReference type="Proteomes" id="UP000318509"/>
    </source>
</evidence>
<organism evidence="5 6">
    <name type="scientific">Candidatus Segetimicrobium genomatis</name>
    <dbReference type="NCBI Taxonomy" id="2569760"/>
    <lineage>
        <taxon>Bacteria</taxon>
        <taxon>Bacillati</taxon>
        <taxon>Candidatus Sysuimicrobiota</taxon>
        <taxon>Candidatus Sysuimicrobiia</taxon>
        <taxon>Candidatus Sysuimicrobiales</taxon>
        <taxon>Candidatus Segetimicrobiaceae</taxon>
        <taxon>Candidatus Segetimicrobium</taxon>
    </lineage>
</organism>
<dbReference type="InterPro" id="IPR032823">
    <property type="entry name" value="BCA_ABC_TP_C"/>
</dbReference>
<sequence>MTPALVLAGITKRFGGLQAVQDVTAEIASGQITGLIGPNGAGKTTIFRIISGAMRPTAGRIVFGDREITGWSPHAVCRLGICLTHQIVRPFPDLTVLENVLVSASFGSGGRLRHSAGAEAEAVLEFTGLIARRDLPASALTLAERKRLEIARALATRPSVLLLDEVLAGLNPAESQRAVELVRQVKARGVTIFMIEHVMRAVMALSDRVLVINHGRLIADGPPAHVADLPQVIEAYLGKRLEG</sequence>
<dbReference type="InterPro" id="IPR051120">
    <property type="entry name" value="ABC_AA/LPS_Transport"/>
</dbReference>
<dbReference type="GO" id="GO:0005886">
    <property type="term" value="C:plasma membrane"/>
    <property type="evidence" value="ECO:0007669"/>
    <property type="project" value="TreeGrafter"/>
</dbReference>
<dbReference type="EMBL" id="VBAK01000011">
    <property type="protein sequence ID" value="TMI94035.1"/>
    <property type="molecule type" value="Genomic_DNA"/>
</dbReference>
<accession>A0A537KE76</accession>
<dbReference type="SMART" id="SM00382">
    <property type="entry name" value="AAA"/>
    <property type="match status" value="1"/>
</dbReference>
<dbReference type="Pfam" id="PF12399">
    <property type="entry name" value="BCA_ABC_TP_C"/>
    <property type="match status" value="1"/>
</dbReference>
<keyword evidence="3 5" id="KW-0067">ATP-binding</keyword>
<dbReference type="Pfam" id="PF00005">
    <property type="entry name" value="ABC_tran"/>
    <property type="match status" value="1"/>
</dbReference>
<protein>
    <submittedName>
        <fullName evidence="5">ABC transporter ATP-binding protein</fullName>
    </submittedName>
</protein>
<keyword evidence="1" id="KW-0813">Transport</keyword>
<dbReference type="PANTHER" id="PTHR45772:SF7">
    <property type="entry name" value="AMINO ACID ABC TRANSPORTER ATP-BINDING PROTEIN"/>
    <property type="match status" value="1"/>
</dbReference>
<gene>
    <name evidence="5" type="ORF">E6H00_00305</name>
</gene>
<name>A0A537KE76_9BACT</name>
<dbReference type="CDD" id="cd03219">
    <property type="entry name" value="ABC_Mj1267_LivG_branched"/>
    <property type="match status" value="1"/>
</dbReference>
<evidence type="ECO:0000259" key="4">
    <source>
        <dbReference type="PROSITE" id="PS50893"/>
    </source>
</evidence>
<dbReference type="GO" id="GO:1903805">
    <property type="term" value="P:L-valine import across plasma membrane"/>
    <property type="evidence" value="ECO:0007669"/>
    <property type="project" value="TreeGrafter"/>
</dbReference>
<dbReference type="GO" id="GO:1903806">
    <property type="term" value="P:L-isoleucine import across plasma membrane"/>
    <property type="evidence" value="ECO:0007669"/>
    <property type="project" value="TreeGrafter"/>
</dbReference>
<dbReference type="GO" id="GO:0016887">
    <property type="term" value="F:ATP hydrolysis activity"/>
    <property type="evidence" value="ECO:0007669"/>
    <property type="project" value="InterPro"/>
</dbReference>
<dbReference type="InterPro" id="IPR027417">
    <property type="entry name" value="P-loop_NTPase"/>
</dbReference>
<evidence type="ECO:0000256" key="2">
    <source>
        <dbReference type="ARBA" id="ARBA00022741"/>
    </source>
</evidence>
<dbReference type="SUPFAM" id="SSF52540">
    <property type="entry name" value="P-loop containing nucleoside triphosphate hydrolases"/>
    <property type="match status" value="1"/>
</dbReference>
<evidence type="ECO:0000313" key="5">
    <source>
        <dbReference type="EMBL" id="TMI94035.1"/>
    </source>
</evidence>
<evidence type="ECO:0000256" key="3">
    <source>
        <dbReference type="ARBA" id="ARBA00022840"/>
    </source>
</evidence>
<keyword evidence="2" id="KW-0547">Nucleotide-binding</keyword>
<reference evidence="5 6" key="1">
    <citation type="journal article" date="2019" name="Nat. Microbiol.">
        <title>Mediterranean grassland soil C-N compound turnover is dependent on rainfall and depth, and is mediated by genomically divergent microorganisms.</title>
        <authorList>
            <person name="Diamond S."/>
            <person name="Andeer P.F."/>
            <person name="Li Z."/>
            <person name="Crits-Christoph A."/>
            <person name="Burstein D."/>
            <person name="Anantharaman K."/>
            <person name="Lane K.R."/>
            <person name="Thomas B.C."/>
            <person name="Pan C."/>
            <person name="Northen T.R."/>
            <person name="Banfield J.F."/>
        </authorList>
    </citation>
    <scope>NUCLEOTIDE SEQUENCE [LARGE SCALE GENOMIC DNA]</scope>
    <source>
        <strain evidence="5">NP_3</strain>
    </source>
</reference>
<dbReference type="AlphaFoldDB" id="A0A537KE76"/>
<evidence type="ECO:0000256" key="1">
    <source>
        <dbReference type="ARBA" id="ARBA00022448"/>
    </source>
</evidence>
<dbReference type="Proteomes" id="UP000318509">
    <property type="component" value="Unassembled WGS sequence"/>
</dbReference>
<dbReference type="GO" id="GO:0015192">
    <property type="term" value="F:L-phenylalanine transmembrane transporter activity"/>
    <property type="evidence" value="ECO:0007669"/>
    <property type="project" value="TreeGrafter"/>
</dbReference>
<dbReference type="GO" id="GO:0005524">
    <property type="term" value="F:ATP binding"/>
    <property type="evidence" value="ECO:0007669"/>
    <property type="project" value="UniProtKB-KW"/>
</dbReference>
<comment type="caution">
    <text evidence="5">The sequence shown here is derived from an EMBL/GenBank/DDBJ whole genome shotgun (WGS) entry which is preliminary data.</text>
</comment>
<dbReference type="Gene3D" id="3.40.50.300">
    <property type="entry name" value="P-loop containing nucleotide triphosphate hydrolases"/>
    <property type="match status" value="1"/>
</dbReference>
<dbReference type="GO" id="GO:0015188">
    <property type="term" value="F:L-isoleucine transmembrane transporter activity"/>
    <property type="evidence" value="ECO:0007669"/>
    <property type="project" value="TreeGrafter"/>
</dbReference>
<dbReference type="GO" id="GO:0015808">
    <property type="term" value="P:L-alanine transport"/>
    <property type="evidence" value="ECO:0007669"/>
    <property type="project" value="TreeGrafter"/>
</dbReference>
<dbReference type="GO" id="GO:0042941">
    <property type="term" value="P:D-alanine transmembrane transport"/>
    <property type="evidence" value="ECO:0007669"/>
    <property type="project" value="TreeGrafter"/>
</dbReference>
<dbReference type="InterPro" id="IPR003439">
    <property type="entry name" value="ABC_transporter-like_ATP-bd"/>
</dbReference>